<evidence type="ECO:0000313" key="9">
    <source>
        <dbReference type="EMBL" id="NYK09510.1"/>
    </source>
</evidence>
<evidence type="ECO:0000256" key="3">
    <source>
        <dbReference type="ARBA" id="ARBA00022833"/>
    </source>
</evidence>
<proteinExistence type="inferred from homology"/>
<name>A0A853DTV4_9MICO</name>
<feature type="domain" description="Enoyl reductase (ER)" evidence="8">
    <location>
        <begin position="13"/>
        <end position="340"/>
    </location>
</feature>
<keyword evidence="2 7" id="KW-0479">Metal-binding</keyword>
<keyword evidence="4 9" id="KW-0560">Oxidoreductase</keyword>
<keyword evidence="3 7" id="KW-0862">Zinc</keyword>
<dbReference type="Pfam" id="PF08240">
    <property type="entry name" value="ADH_N"/>
    <property type="match status" value="1"/>
</dbReference>
<evidence type="ECO:0000259" key="8">
    <source>
        <dbReference type="SMART" id="SM00829"/>
    </source>
</evidence>
<sequence length="350" mass="36817">MRTTTGWQSLDPDTNALTRVAIERRDLRPDDIAVRIDYCGVCHSDLHRIHGMLGEKDLVPGHEATGVVTEVGPAVTGFAVGERVAIGTIIDSCGECAMCLAGQENYCYNRATTTYGGIDRVDGTPTQGAYSREYVLREKFAFHLPDGLDPAAASPLMCAGVSVWEPLRAAGVGRGTRVAIAGLGGLGHLAVKIAVALGAEVTVLSRSAAKEQDALSLGARGLLVTTDEAQIAAARGSFDFVLDTISAEHDLLPMIGMLDLDGTLCVLGNPLLDGPKLWALGAGRKKLTSSGTGGLPQTVEMLQFCAAHHITADVEVLPSSKIETALDRLAVGDVHYRFILDMSDLDGPAA</sequence>
<gene>
    <name evidence="9" type="ORF">HNR14_001391</name>
</gene>
<dbReference type="InterPro" id="IPR036291">
    <property type="entry name" value="NAD(P)-bd_dom_sf"/>
</dbReference>
<comment type="catalytic activity">
    <reaction evidence="6">
        <text>a primary alcohol + NADP(+) = an aldehyde + NADPH + H(+)</text>
        <dbReference type="Rhea" id="RHEA:15937"/>
        <dbReference type="ChEBI" id="CHEBI:15378"/>
        <dbReference type="ChEBI" id="CHEBI:15734"/>
        <dbReference type="ChEBI" id="CHEBI:17478"/>
        <dbReference type="ChEBI" id="CHEBI:57783"/>
        <dbReference type="ChEBI" id="CHEBI:58349"/>
        <dbReference type="EC" id="1.1.1.2"/>
    </reaction>
</comment>
<dbReference type="InterPro" id="IPR013154">
    <property type="entry name" value="ADH-like_N"/>
</dbReference>
<comment type="caution">
    <text evidence="9">The sequence shown here is derived from an EMBL/GenBank/DDBJ whole genome shotgun (WGS) entry which is preliminary data.</text>
</comment>
<keyword evidence="10" id="KW-1185">Reference proteome</keyword>
<dbReference type="GO" id="GO:0008270">
    <property type="term" value="F:zinc ion binding"/>
    <property type="evidence" value="ECO:0007669"/>
    <property type="project" value="InterPro"/>
</dbReference>
<dbReference type="PROSITE" id="PS00059">
    <property type="entry name" value="ADH_ZINC"/>
    <property type="match status" value="1"/>
</dbReference>
<dbReference type="FunFam" id="3.40.50.720:FF:000022">
    <property type="entry name" value="Cinnamyl alcohol dehydrogenase"/>
    <property type="match status" value="1"/>
</dbReference>
<dbReference type="InterPro" id="IPR020843">
    <property type="entry name" value="ER"/>
</dbReference>
<dbReference type="InterPro" id="IPR011032">
    <property type="entry name" value="GroES-like_sf"/>
</dbReference>
<dbReference type="AlphaFoldDB" id="A0A853DTV4"/>
<dbReference type="InterPro" id="IPR013149">
    <property type="entry name" value="ADH-like_C"/>
</dbReference>
<dbReference type="SUPFAM" id="SSF50129">
    <property type="entry name" value="GroES-like"/>
    <property type="match status" value="1"/>
</dbReference>
<dbReference type="Proteomes" id="UP000521075">
    <property type="component" value="Unassembled WGS sequence"/>
</dbReference>
<comment type="similarity">
    <text evidence="7">Belongs to the zinc-containing alcohol dehydrogenase family.</text>
</comment>
<dbReference type="GO" id="GO:0008106">
    <property type="term" value="F:alcohol dehydrogenase (NADP+) activity"/>
    <property type="evidence" value="ECO:0007669"/>
    <property type="project" value="UniProtKB-EC"/>
</dbReference>
<dbReference type="RefSeq" id="WP_179700469.1">
    <property type="nucleotide sequence ID" value="NZ_BAAAHA010000003.1"/>
</dbReference>
<evidence type="ECO:0000256" key="7">
    <source>
        <dbReference type="RuleBase" id="RU361277"/>
    </source>
</evidence>
<dbReference type="Gene3D" id="3.40.50.720">
    <property type="entry name" value="NAD(P)-binding Rossmann-like Domain"/>
    <property type="match status" value="1"/>
</dbReference>
<organism evidence="9 10">
    <name type="scientific">Leifsonia naganoensis</name>
    <dbReference type="NCBI Taxonomy" id="150025"/>
    <lineage>
        <taxon>Bacteria</taxon>
        <taxon>Bacillati</taxon>
        <taxon>Actinomycetota</taxon>
        <taxon>Actinomycetes</taxon>
        <taxon>Micrococcales</taxon>
        <taxon>Microbacteriaceae</taxon>
        <taxon>Leifsonia</taxon>
    </lineage>
</organism>
<dbReference type="InterPro" id="IPR002328">
    <property type="entry name" value="ADH_Zn_CS"/>
</dbReference>
<dbReference type="PANTHER" id="PTHR42683">
    <property type="entry name" value="ALDEHYDE REDUCTASE"/>
    <property type="match status" value="1"/>
</dbReference>
<accession>A0A853DTV4</accession>
<comment type="cofactor">
    <cofactor evidence="1 7">
        <name>Zn(2+)</name>
        <dbReference type="ChEBI" id="CHEBI:29105"/>
    </cofactor>
</comment>
<protein>
    <recommendedName>
        <fullName evidence="5">alcohol dehydrogenase (NADP(+))</fullName>
        <ecNumber evidence="5">1.1.1.2</ecNumber>
    </recommendedName>
</protein>
<dbReference type="SMART" id="SM00829">
    <property type="entry name" value="PKS_ER"/>
    <property type="match status" value="1"/>
</dbReference>
<dbReference type="InterPro" id="IPR047109">
    <property type="entry name" value="CAD-like"/>
</dbReference>
<evidence type="ECO:0000256" key="1">
    <source>
        <dbReference type="ARBA" id="ARBA00001947"/>
    </source>
</evidence>
<dbReference type="Pfam" id="PF00107">
    <property type="entry name" value="ADH_zinc_N"/>
    <property type="match status" value="1"/>
</dbReference>
<evidence type="ECO:0000256" key="5">
    <source>
        <dbReference type="ARBA" id="ARBA00024074"/>
    </source>
</evidence>
<dbReference type="CDD" id="cd05283">
    <property type="entry name" value="CAD1"/>
    <property type="match status" value="1"/>
</dbReference>
<dbReference type="Gene3D" id="3.90.180.10">
    <property type="entry name" value="Medium-chain alcohol dehydrogenases, catalytic domain"/>
    <property type="match status" value="1"/>
</dbReference>
<dbReference type="SUPFAM" id="SSF51735">
    <property type="entry name" value="NAD(P)-binding Rossmann-fold domains"/>
    <property type="match status" value="1"/>
</dbReference>
<reference evidence="9 10" key="1">
    <citation type="submission" date="2020-07" db="EMBL/GenBank/DDBJ databases">
        <title>Sequencing the genomes of 1000 actinobacteria strains.</title>
        <authorList>
            <person name="Klenk H.-P."/>
        </authorList>
    </citation>
    <scope>NUCLEOTIDE SEQUENCE [LARGE SCALE GENOMIC DNA]</scope>
    <source>
        <strain evidence="9 10">DSM 15166</strain>
    </source>
</reference>
<evidence type="ECO:0000256" key="4">
    <source>
        <dbReference type="ARBA" id="ARBA00023002"/>
    </source>
</evidence>
<evidence type="ECO:0000256" key="6">
    <source>
        <dbReference type="ARBA" id="ARBA00048262"/>
    </source>
</evidence>
<evidence type="ECO:0000313" key="10">
    <source>
        <dbReference type="Proteomes" id="UP000521075"/>
    </source>
</evidence>
<evidence type="ECO:0000256" key="2">
    <source>
        <dbReference type="ARBA" id="ARBA00022723"/>
    </source>
</evidence>
<dbReference type="EMBL" id="JACCHJ010000001">
    <property type="protein sequence ID" value="NYK09510.1"/>
    <property type="molecule type" value="Genomic_DNA"/>
</dbReference>
<dbReference type="EC" id="1.1.1.2" evidence="5"/>